<name>A0A2X3JKC2_ECOLX</name>
<evidence type="ECO:0000256" key="1">
    <source>
        <dbReference type="SAM" id="Phobius"/>
    </source>
</evidence>
<protein>
    <submittedName>
        <fullName evidence="2">Protein</fullName>
    </submittedName>
</protein>
<dbReference type="AlphaFoldDB" id="A0A2X3JKC2"/>
<gene>
    <name evidence="2" type="primary">yehM_3</name>
    <name evidence="2" type="ORF">NCTC8009_05498</name>
</gene>
<keyword evidence="1" id="KW-0812">Transmembrane</keyword>
<evidence type="ECO:0000313" key="2">
    <source>
        <dbReference type="EMBL" id="SQD04952.1"/>
    </source>
</evidence>
<organism evidence="2 3">
    <name type="scientific">Escherichia coli</name>
    <dbReference type="NCBI Taxonomy" id="562"/>
    <lineage>
        <taxon>Bacteria</taxon>
        <taxon>Pseudomonadati</taxon>
        <taxon>Pseudomonadota</taxon>
        <taxon>Gammaproteobacteria</taxon>
        <taxon>Enterobacterales</taxon>
        <taxon>Enterobacteriaceae</taxon>
        <taxon>Escherichia</taxon>
    </lineage>
</organism>
<reference evidence="2 3" key="1">
    <citation type="submission" date="2018-06" db="EMBL/GenBank/DDBJ databases">
        <authorList>
            <consortium name="Pathogen Informatics"/>
            <person name="Doyle S."/>
        </authorList>
    </citation>
    <scope>NUCLEOTIDE SEQUENCE [LARGE SCALE GENOMIC DNA]</scope>
    <source>
        <strain evidence="2 3">NCTC8009</strain>
    </source>
</reference>
<accession>A0A2X3JKC2</accession>
<dbReference type="Pfam" id="PF18934">
    <property type="entry name" value="DUF5682"/>
    <property type="match status" value="1"/>
</dbReference>
<proteinExistence type="predicted"/>
<evidence type="ECO:0000313" key="3">
    <source>
        <dbReference type="Proteomes" id="UP000250991"/>
    </source>
</evidence>
<dbReference type="Proteomes" id="UP000250991">
    <property type="component" value="Unassembled WGS sequence"/>
</dbReference>
<feature type="transmembrane region" description="Helical" evidence="1">
    <location>
        <begin position="129"/>
        <end position="148"/>
    </location>
</feature>
<keyword evidence="1" id="KW-0472">Membrane</keyword>
<sequence length="150" mass="16488">MIEAACFGATLQEAARHKLEADMLDAGGIGSITTCLSQAALAGLASFSQQLLEQLTLLIAQENQFAEMGQALEVLYALWRLDEISGMQGAQILQTTLCAAIDRTLWLCESNADRMKRSFTLTCIAGKRFAIFCAIYIAALIYPAFRFLRR</sequence>
<dbReference type="EMBL" id="UARW01000010">
    <property type="protein sequence ID" value="SQD04952.1"/>
    <property type="molecule type" value="Genomic_DNA"/>
</dbReference>
<dbReference type="InterPro" id="IPR043737">
    <property type="entry name" value="DUF5682"/>
</dbReference>
<keyword evidence="1" id="KW-1133">Transmembrane helix</keyword>